<dbReference type="EMBL" id="SPVF01000072">
    <property type="protein sequence ID" value="TFW25795.1"/>
    <property type="molecule type" value="Genomic_DNA"/>
</dbReference>
<dbReference type="Proteomes" id="UP000298438">
    <property type="component" value="Unassembled WGS sequence"/>
</dbReference>
<evidence type="ECO:0000313" key="1">
    <source>
        <dbReference type="EMBL" id="TFW25795.1"/>
    </source>
</evidence>
<evidence type="ECO:0000313" key="2">
    <source>
        <dbReference type="Proteomes" id="UP000298438"/>
    </source>
</evidence>
<dbReference type="OrthoDB" id="8704355at2"/>
<protein>
    <submittedName>
        <fullName evidence="1">Uncharacterized protein</fullName>
    </submittedName>
</protein>
<keyword evidence="2" id="KW-1185">Reference proteome</keyword>
<accession>A0A4Y9SPL3</accession>
<dbReference type="AlphaFoldDB" id="A0A4Y9SPL3"/>
<proteinExistence type="predicted"/>
<gene>
    <name evidence="1" type="ORF">E4L96_04930</name>
</gene>
<comment type="caution">
    <text evidence="1">The sequence shown here is derived from an EMBL/GenBank/DDBJ whole genome shotgun (WGS) entry which is preliminary data.</text>
</comment>
<organism evidence="1 2">
    <name type="scientific">Zemynaea arenosa</name>
    <dbReference type="NCBI Taxonomy" id="2561931"/>
    <lineage>
        <taxon>Bacteria</taxon>
        <taxon>Pseudomonadati</taxon>
        <taxon>Pseudomonadota</taxon>
        <taxon>Betaproteobacteria</taxon>
        <taxon>Burkholderiales</taxon>
        <taxon>Oxalobacteraceae</taxon>
        <taxon>Telluria group</taxon>
        <taxon>Zemynaea</taxon>
    </lineage>
</organism>
<name>A0A4Y9SPL3_9BURK</name>
<dbReference type="RefSeq" id="WP_135206113.1">
    <property type="nucleotide sequence ID" value="NZ_SPVF01000072.1"/>
</dbReference>
<sequence>MRRFAYLSSIVGILLILPLESPARYGEGLPIRGVYRVYAGSLADPTPPTATDRRVMFRVSGKTAKDLFDAIGVDKKDACSTEPGERIRKLDGEKIFCSRSAKGEYSCSFGFDLRTGKSIGGIVC</sequence>
<reference evidence="1 2" key="1">
    <citation type="submission" date="2019-03" db="EMBL/GenBank/DDBJ databases">
        <title>Draft Genome Sequence of Massilia arenosa sp. nov., a Novel Massilia Species Isolated from a Sandy-loam Maize Soil.</title>
        <authorList>
            <person name="Raths R."/>
            <person name="Peta V."/>
            <person name="Bucking H."/>
        </authorList>
    </citation>
    <scope>NUCLEOTIDE SEQUENCE [LARGE SCALE GENOMIC DNA]</scope>
    <source>
        <strain evidence="1 2">MC02</strain>
    </source>
</reference>